<evidence type="ECO:0000256" key="9">
    <source>
        <dbReference type="ARBA" id="ARBA00048233"/>
    </source>
</evidence>
<organism evidence="14 15">
    <name type="scientific">Zymoseptoria brevis</name>
    <dbReference type="NCBI Taxonomy" id="1047168"/>
    <lineage>
        <taxon>Eukaryota</taxon>
        <taxon>Fungi</taxon>
        <taxon>Dikarya</taxon>
        <taxon>Ascomycota</taxon>
        <taxon>Pezizomycotina</taxon>
        <taxon>Dothideomycetes</taxon>
        <taxon>Dothideomycetidae</taxon>
        <taxon>Mycosphaerellales</taxon>
        <taxon>Mycosphaerellaceae</taxon>
        <taxon>Zymoseptoria</taxon>
    </lineage>
</organism>
<protein>
    <recommendedName>
        <fullName evidence="3">tyrosinase</fullName>
        <ecNumber evidence="3">1.14.18.1</ecNumber>
    </recommendedName>
</protein>
<dbReference type="Pfam" id="PF00264">
    <property type="entry name" value="Tyrosinase"/>
    <property type="match status" value="1"/>
</dbReference>
<evidence type="ECO:0000259" key="13">
    <source>
        <dbReference type="PROSITE" id="PS00498"/>
    </source>
</evidence>
<keyword evidence="7" id="KW-0503">Monooxygenase</keyword>
<evidence type="ECO:0000256" key="10">
    <source>
        <dbReference type="ARBA" id="ARBA00048881"/>
    </source>
</evidence>
<dbReference type="InterPro" id="IPR002227">
    <property type="entry name" value="Tyrosinase_Cu-bd"/>
</dbReference>
<feature type="region of interest" description="Disordered" evidence="11">
    <location>
        <begin position="225"/>
        <end position="253"/>
    </location>
</feature>
<dbReference type="PROSITE" id="PS00498">
    <property type="entry name" value="TYROSINASE_2"/>
    <property type="match status" value="1"/>
</dbReference>
<evidence type="ECO:0000256" key="2">
    <source>
        <dbReference type="ARBA" id="ARBA00009928"/>
    </source>
</evidence>
<dbReference type="GO" id="GO:0046872">
    <property type="term" value="F:metal ion binding"/>
    <property type="evidence" value="ECO:0007669"/>
    <property type="project" value="UniProtKB-KW"/>
</dbReference>
<evidence type="ECO:0000256" key="11">
    <source>
        <dbReference type="SAM" id="MobiDB-lite"/>
    </source>
</evidence>
<dbReference type="InterPro" id="IPR041640">
    <property type="entry name" value="Tyrosinase_C"/>
</dbReference>
<gene>
    <name evidence="14" type="ORF">TI39_contig4268g00013</name>
</gene>
<keyword evidence="15" id="KW-1185">Reference proteome</keyword>
<comment type="catalytic activity">
    <reaction evidence="10">
        <text>L-tyrosine + O2 = L-dopaquinone + H2O</text>
        <dbReference type="Rhea" id="RHEA:18117"/>
        <dbReference type="ChEBI" id="CHEBI:15377"/>
        <dbReference type="ChEBI" id="CHEBI:15379"/>
        <dbReference type="ChEBI" id="CHEBI:57924"/>
        <dbReference type="ChEBI" id="CHEBI:58315"/>
        <dbReference type="EC" id="1.14.18.1"/>
    </reaction>
</comment>
<sequence length="666" mass="74034">MASIPIESAQKDGVVVGLKHVSGVQPRLEIDDLMVNHPDVFNLFILALQQIMQDESDGVQNKMNYFEVAGIHGFPRKNWDGVQVPGSRQKGSYCTHSSFLFPTWHRPYLALFEQTLYSAVQDIAAKFSDEKYHAAAKQFRLPYWDWIKPRQERTTEFPGQGQGGNDTVSFPYSFDMPLACQKEQLRVYQPGDETNLVSIANPLLTYHFPKKNSVTTADWKLLDDQDDEDENLHRQRTVRDPPSGKPDSDGFQSVNNALNMMRESSVELALSLMASPSYDKYVNFAAGAVQDEQGADVPSGSLEDLHNTYHGLLGGQGHMGRVPVAAFDPIFWLHHANVDRLLSVWQAIHKDSENSFLPAGDEAGLGEDAKLWPFRKTSSNTDMWTSKLSKETETFGYSFADVLSTKEETLNHWNESYRWSLQSNNMTKPPTWMEPIKDVEKAQALSSDGDSPLKASKLQKRAAVPHTEAQAVLMALPDEHVPQVQKLLKPESGDDKPVVQWYADAQVQRNALNGAFTIFFFLATPSAMATADADPQHYSTAPTMAGLTKIFTAPKESCANCEADAEDSAIVTGTSPITPMLRDYIRKQELAGLAPEQVVPFLKERLYWRVLSVNGVRYEPDQVAGLKVEVSATMSVVRPGGGLASWEPHVFPEVVEGRTGGDPVAQ</sequence>
<evidence type="ECO:0000256" key="1">
    <source>
        <dbReference type="ARBA" id="ARBA00001973"/>
    </source>
</evidence>
<dbReference type="InterPro" id="IPR008922">
    <property type="entry name" value="Di-copper_centre_dom_sf"/>
</dbReference>
<feature type="domain" description="Tyrosinase copper-binding" evidence="12">
    <location>
        <begin position="96"/>
        <end position="113"/>
    </location>
</feature>
<dbReference type="Proteomes" id="UP000033647">
    <property type="component" value="Unassembled WGS sequence"/>
</dbReference>
<keyword evidence="8" id="KW-0470">Melanin biosynthesis</keyword>
<accession>A0A0F4G9M2</accession>
<evidence type="ECO:0000313" key="15">
    <source>
        <dbReference type="Proteomes" id="UP000033647"/>
    </source>
</evidence>
<dbReference type="STRING" id="1047168.A0A0F4G9M2"/>
<comment type="similarity">
    <text evidence="2">Belongs to the tyrosinase family.</text>
</comment>
<dbReference type="AlphaFoldDB" id="A0A0F4G9M2"/>
<feature type="domain" description="Tyrosinase copper-binding" evidence="13">
    <location>
        <begin position="328"/>
        <end position="339"/>
    </location>
</feature>
<proteinExistence type="inferred from homology"/>
<evidence type="ECO:0000256" key="5">
    <source>
        <dbReference type="ARBA" id="ARBA00023002"/>
    </source>
</evidence>
<dbReference type="GO" id="GO:0042438">
    <property type="term" value="P:melanin biosynthetic process"/>
    <property type="evidence" value="ECO:0007669"/>
    <property type="project" value="UniProtKB-KW"/>
</dbReference>
<dbReference type="Pfam" id="PF18132">
    <property type="entry name" value="Tyrosinase_C"/>
    <property type="match status" value="1"/>
</dbReference>
<dbReference type="Gene3D" id="1.10.1280.10">
    <property type="entry name" value="Di-copper center containing domain from catechol oxidase"/>
    <property type="match status" value="1"/>
</dbReference>
<evidence type="ECO:0000256" key="6">
    <source>
        <dbReference type="ARBA" id="ARBA00023008"/>
    </source>
</evidence>
<dbReference type="PANTHER" id="PTHR11474:SF76">
    <property type="entry name" value="SHKT DOMAIN-CONTAINING PROTEIN"/>
    <property type="match status" value="1"/>
</dbReference>
<dbReference type="Gene3D" id="2.60.310.20">
    <property type="match status" value="1"/>
</dbReference>
<name>A0A0F4G9M2_9PEZI</name>
<comment type="cofactor">
    <cofactor evidence="1">
        <name>Cu(2+)</name>
        <dbReference type="ChEBI" id="CHEBI:29036"/>
    </cofactor>
</comment>
<evidence type="ECO:0000256" key="7">
    <source>
        <dbReference type="ARBA" id="ARBA00023033"/>
    </source>
</evidence>
<keyword evidence="5" id="KW-0560">Oxidoreductase</keyword>
<evidence type="ECO:0000313" key="14">
    <source>
        <dbReference type="EMBL" id="KJX93717.1"/>
    </source>
</evidence>
<dbReference type="EMBL" id="LAFY01004227">
    <property type="protein sequence ID" value="KJX93717.1"/>
    <property type="molecule type" value="Genomic_DNA"/>
</dbReference>
<dbReference type="SUPFAM" id="SSF48056">
    <property type="entry name" value="Di-copper centre-containing domain"/>
    <property type="match status" value="1"/>
</dbReference>
<comment type="catalytic activity">
    <reaction evidence="9">
        <text>2 L-dopa + O2 = 2 L-dopaquinone + 2 H2O</text>
        <dbReference type="Rhea" id="RHEA:34287"/>
        <dbReference type="ChEBI" id="CHEBI:15377"/>
        <dbReference type="ChEBI" id="CHEBI:15379"/>
        <dbReference type="ChEBI" id="CHEBI:57504"/>
        <dbReference type="ChEBI" id="CHEBI:57924"/>
        <dbReference type="EC" id="1.14.18.1"/>
    </reaction>
</comment>
<dbReference type="OrthoDB" id="6132182at2759"/>
<comment type="caution">
    <text evidence="14">The sequence shown here is derived from an EMBL/GenBank/DDBJ whole genome shotgun (WGS) entry which is preliminary data.</text>
</comment>
<dbReference type="PANTHER" id="PTHR11474">
    <property type="entry name" value="TYROSINASE FAMILY MEMBER"/>
    <property type="match status" value="1"/>
</dbReference>
<dbReference type="GO" id="GO:0004503">
    <property type="term" value="F:tyrosinase activity"/>
    <property type="evidence" value="ECO:0007669"/>
    <property type="project" value="UniProtKB-EC"/>
</dbReference>
<evidence type="ECO:0000256" key="8">
    <source>
        <dbReference type="ARBA" id="ARBA00023101"/>
    </source>
</evidence>
<dbReference type="PROSITE" id="PS00497">
    <property type="entry name" value="TYROSINASE_1"/>
    <property type="match status" value="1"/>
</dbReference>
<evidence type="ECO:0000256" key="3">
    <source>
        <dbReference type="ARBA" id="ARBA00011906"/>
    </source>
</evidence>
<dbReference type="EC" id="1.14.18.1" evidence="3"/>
<dbReference type="PRINTS" id="PR00092">
    <property type="entry name" value="TYROSINASE"/>
</dbReference>
<keyword evidence="4" id="KW-0479">Metal-binding</keyword>
<reference evidence="14 15" key="1">
    <citation type="submission" date="2015-03" db="EMBL/GenBank/DDBJ databases">
        <title>RNA-seq based gene annotation and comparative genomics of four Zymoseptoria species reveal species-specific pathogenicity related genes and transposable element activity.</title>
        <authorList>
            <person name="Grandaubert J."/>
            <person name="Bhattacharyya A."/>
            <person name="Stukenbrock E.H."/>
        </authorList>
    </citation>
    <scope>NUCLEOTIDE SEQUENCE [LARGE SCALE GENOMIC DNA]</scope>
    <source>
        <strain evidence="14 15">Zb18110</strain>
    </source>
</reference>
<evidence type="ECO:0000259" key="12">
    <source>
        <dbReference type="PROSITE" id="PS00497"/>
    </source>
</evidence>
<dbReference type="InterPro" id="IPR050316">
    <property type="entry name" value="Tyrosinase/Hemocyanin"/>
</dbReference>
<evidence type="ECO:0000256" key="4">
    <source>
        <dbReference type="ARBA" id="ARBA00022723"/>
    </source>
</evidence>
<keyword evidence="6" id="KW-0186">Copper</keyword>